<gene>
    <name evidence="1" type="ORF">LX66_3350</name>
</gene>
<dbReference type="Proteomes" id="UP000316778">
    <property type="component" value="Unassembled WGS sequence"/>
</dbReference>
<dbReference type="RefSeq" id="WP_145715451.1">
    <property type="nucleotide sequence ID" value="NZ_BAAAFY010000001.1"/>
</dbReference>
<keyword evidence="2" id="KW-1185">Reference proteome</keyword>
<accession>A0A562T8J1</accession>
<dbReference type="AlphaFoldDB" id="A0A562T8J1"/>
<proteinExistence type="predicted"/>
<dbReference type="OrthoDB" id="9816881at2"/>
<comment type="caution">
    <text evidence="1">The sequence shown here is derived from an EMBL/GenBank/DDBJ whole genome shotgun (WGS) entry which is preliminary data.</text>
</comment>
<evidence type="ECO:0000313" key="2">
    <source>
        <dbReference type="Proteomes" id="UP000316778"/>
    </source>
</evidence>
<organism evidence="1 2">
    <name type="scientific">Chitinophaga japonensis</name>
    <name type="common">Flexibacter japonensis</name>
    <dbReference type="NCBI Taxonomy" id="104662"/>
    <lineage>
        <taxon>Bacteria</taxon>
        <taxon>Pseudomonadati</taxon>
        <taxon>Bacteroidota</taxon>
        <taxon>Chitinophagia</taxon>
        <taxon>Chitinophagales</taxon>
        <taxon>Chitinophagaceae</taxon>
        <taxon>Chitinophaga</taxon>
    </lineage>
</organism>
<sequence length="985" mass="116610">MQATDFKKLFKKYPHSDWVIDEETSLPVSLLNKDYVGLICKKCGNRKKHSVGNIKHTLLKNIAHCRCTRCLTETERKRTSENVVKRVKDRINSIPDFPWMLDESLLIPNRRYDSKSLLPLLCRTCNTPAEHSSSNIQTCIQRPGHIRCQECKIRSVWKKKTASRTKGEFELDVNKTSDGFKIMHQKCGNYYYSSNPNLVHRYSCFFCSSNKVAITKMRDLEQISAYFKVKTRGELKFHNFDFDSRTFTVSCIEHPECGTYLLAWKSFLHSDRNGRTYCCNLCRKQRLRSTTSDEYNAKIKDLALTVDDNIDGKLNLSEKLLHHCVANSHHPAFYASPIEVIYKNKRCSYCSSSTSYHKDFDFIRNYVEMDEDRFFTHSGKRFKLLSSKDEIDNQIKPFKHLASVKIRLKELTCALHDEYEISWGSFYYRHMACGKCSKESNVSYAHNYYQALLEYFKQEYIPEYPVKIDDKTTYRIDFKLVTKPNFLEIDSTLHVGNGWDKKNRESYMLRDRQKDLKFKGNIERIKLYDDQHRALPTKIQLRVIEDAFANRAANNGIHITRNEIEEAKKDDQFFRNSRITNIAKKLHYYHGNHIEFKDKGHVGILETRRTNETEFHCTVNQESFRRNIISVFRMHFICPVCSQKIHTGKQDSYLFGEGKINIIRELVESKFNGKFDLQYWQTNQPAFFFLTVVFPVWDSHRKREIYLPLRDLLSFPAKVLEKKIACGRYNDYRTNKYHREIAAPSSRVARYALVSTANIGRDNRLLYNKRTTHLFNQYHIKAKFINRCMKEDADADYIGKLIAENESNFKIFIHKNPLEAKRKLAVYDRKIIPFFTKQKMYKLHTPRKKYVCSKQLLLIKDLRCGHLFYSSWNWITVRMNKGAHPIQCQRKDCFHRYYLTTNPEPRKIPQEDILQMFNDLFHGQYYPAFPNQKIMVKPPIHIIHLPSGRHFTASVDNFKRGKFRCEFKNLNMKELCMRFPTWSKK</sequence>
<name>A0A562T8J1_CHIJA</name>
<evidence type="ECO:0000313" key="1">
    <source>
        <dbReference type="EMBL" id="TWI89256.1"/>
    </source>
</evidence>
<reference evidence="1 2" key="1">
    <citation type="journal article" date="2013" name="Stand. Genomic Sci.">
        <title>Genomic Encyclopedia of Type Strains, Phase I: The one thousand microbial genomes (KMG-I) project.</title>
        <authorList>
            <person name="Kyrpides N.C."/>
            <person name="Woyke T."/>
            <person name="Eisen J.A."/>
            <person name="Garrity G."/>
            <person name="Lilburn T.G."/>
            <person name="Beck B.J."/>
            <person name="Whitman W.B."/>
            <person name="Hugenholtz P."/>
            <person name="Klenk H.P."/>
        </authorList>
    </citation>
    <scope>NUCLEOTIDE SEQUENCE [LARGE SCALE GENOMIC DNA]</scope>
    <source>
        <strain evidence="1 2">DSM 13484</strain>
    </source>
</reference>
<dbReference type="EMBL" id="VLLG01000003">
    <property type="protein sequence ID" value="TWI89256.1"/>
    <property type="molecule type" value="Genomic_DNA"/>
</dbReference>
<protein>
    <submittedName>
        <fullName evidence="1">Uncharacterized protein</fullName>
    </submittedName>
</protein>